<evidence type="ECO:0000256" key="1">
    <source>
        <dbReference type="SAM" id="MobiDB-lite"/>
    </source>
</evidence>
<dbReference type="EMBL" id="CM003378">
    <property type="protein sequence ID" value="KOM49400.1"/>
    <property type="molecule type" value="Genomic_DNA"/>
</dbReference>
<protein>
    <submittedName>
        <fullName evidence="2">Uncharacterized protein</fullName>
    </submittedName>
</protein>
<accession>A0A0L9V2S6</accession>
<sequence length="98" mass="10689">MANQSDLGKAFFKESAPGSLKRPQTRGGSSADAPNGLPSLRRPSELGGIMHTPYLHPICHQTPNFIPLCICFGTSSRMLNAKRGFHQVVSELWSSMHP</sequence>
<dbReference type="Gramene" id="KOM49400">
    <property type="protein sequence ID" value="KOM49400"/>
    <property type="gene ID" value="LR48_Vigan08g022700"/>
</dbReference>
<evidence type="ECO:0000313" key="3">
    <source>
        <dbReference type="Proteomes" id="UP000053144"/>
    </source>
</evidence>
<feature type="region of interest" description="Disordered" evidence="1">
    <location>
        <begin position="1"/>
        <end position="44"/>
    </location>
</feature>
<reference evidence="3" key="1">
    <citation type="journal article" date="2015" name="Proc. Natl. Acad. Sci. U.S.A.">
        <title>Genome sequencing of adzuki bean (Vigna angularis) provides insight into high starch and low fat accumulation and domestication.</title>
        <authorList>
            <person name="Yang K."/>
            <person name="Tian Z."/>
            <person name="Chen C."/>
            <person name="Luo L."/>
            <person name="Zhao B."/>
            <person name="Wang Z."/>
            <person name="Yu L."/>
            <person name="Li Y."/>
            <person name="Sun Y."/>
            <person name="Li W."/>
            <person name="Chen Y."/>
            <person name="Li Y."/>
            <person name="Zhang Y."/>
            <person name="Ai D."/>
            <person name="Zhao J."/>
            <person name="Shang C."/>
            <person name="Ma Y."/>
            <person name="Wu B."/>
            <person name="Wang M."/>
            <person name="Gao L."/>
            <person name="Sun D."/>
            <person name="Zhang P."/>
            <person name="Guo F."/>
            <person name="Wang W."/>
            <person name="Li Y."/>
            <person name="Wang J."/>
            <person name="Varshney R.K."/>
            <person name="Wang J."/>
            <person name="Ling H.Q."/>
            <person name="Wan P."/>
        </authorList>
    </citation>
    <scope>NUCLEOTIDE SEQUENCE</scope>
    <source>
        <strain evidence="3">cv. Jingnong 6</strain>
    </source>
</reference>
<name>A0A0L9V2S6_PHAAN</name>
<evidence type="ECO:0000313" key="2">
    <source>
        <dbReference type="EMBL" id="KOM49400.1"/>
    </source>
</evidence>
<dbReference type="AlphaFoldDB" id="A0A0L9V2S6"/>
<proteinExistence type="predicted"/>
<gene>
    <name evidence="2" type="ORF">LR48_Vigan08g022700</name>
</gene>
<dbReference type="Proteomes" id="UP000053144">
    <property type="component" value="Chromosome 8"/>
</dbReference>
<organism evidence="2 3">
    <name type="scientific">Phaseolus angularis</name>
    <name type="common">Azuki bean</name>
    <name type="synonym">Vigna angularis</name>
    <dbReference type="NCBI Taxonomy" id="3914"/>
    <lineage>
        <taxon>Eukaryota</taxon>
        <taxon>Viridiplantae</taxon>
        <taxon>Streptophyta</taxon>
        <taxon>Embryophyta</taxon>
        <taxon>Tracheophyta</taxon>
        <taxon>Spermatophyta</taxon>
        <taxon>Magnoliopsida</taxon>
        <taxon>eudicotyledons</taxon>
        <taxon>Gunneridae</taxon>
        <taxon>Pentapetalae</taxon>
        <taxon>rosids</taxon>
        <taxon>fabids</taxon>
        <taxon>Fabales</taxon>
        <taxon>Fabaceae</taxon>
        <taxon>Papilionoideae</taxon>
        <taxon>50 kb inversion clade</taxon>
        <taxon>NPAAA clade</taxon>
        <taxon>indigoferoid/millettioid clade</taxon>
        <taxon>Phaseoleae</taxon>
        <taxon>Vigna</taxon>
    </lineage>
</organism>